<gene>
    <name evidence="2" type="ORF">B0I32_124170</name>
</gene>
<dbReference type="Proteomes" id="UP000238312">
    <property type="component" value="Unassembled WGS sequence"/>
</dbReference>
<reference evidence="2 3" key="1">
    <citation type="submission" date="2018-03" db="EMBL/GenBank/DDBJ databases">
        <title>Genomic Encyclopedia of Type Strains, Phase III (KMG-III): the genomes of soil and plant-associated and newly described type strains.</title>
        <authorList>
            <person name="Whitman W."/>
        </authorList>
    </citation>
    <scope>NUCLEOTIDE SEQUENCE [LARGE SCALE GENOMIC DNA]</scope>
    <source>
        <strain evidence="2 3">CGMCC 4.7104</strain>
    </source>
</reference>
<dbReference type="Gene3D" id="3.40.50.300">
    <property type="entry name" value="P-loop containing nucleotide triphosphate hydrolases"/>
    <property type="match status" value="1"/>
</dbReference>
<organism evidence="2 3">
    <name type="scientific">Nonomuraea fuscirosea</name>
    <dbReference type="NCBI Taxonomy" id="1291556"/>
    <lineage>
        <taxon>Bacteria</taxon>
        <taxon>Bacillati</taxon>
        <taxon>Actinomycetota</taxon>
        <taxon>Actinomycetes</taxon>
        <taxon>Streptosporangiales</taxon>
        <taxon>Streptosporangiaceae</taxon>
        <taxon>Nonomuraea</taxon>
    </lineage>
</organism>
<dbReference type="EMBL" id="PVNG01000024">
    <property type="protein sequence ID" value="PRX58182.1"/>
    <property type="molecule type" value="Genomic_DNA"/>
</dbReference>
<dbReference type="InterPro" id="IPR027417">
    <property type="entry name" value="P-loop_NTPase"/>
</dbReference>
<sequence>MSRSAEPDGSATSRPAGPDESALSRSAGPDESALSRSAGSDQSALSRSAGSDGSAAWLLDRVRALARGGGRVLIGIAGCPGAGKSTLAGWLAGALTDAGLPAVWVPMDGYHLADVELERLGRRGRKGAVDTFDGHGYLALLRRLRAETGDVVYAPSFDREIEQPIAGAIPVPPRARVVVSEGNYLLLPGEPWRRVKEAMTEVWYADLDDRIRLERLTTRHVRFGKTPDEAVRWVAEVDEPNAAAIRATRDAADLLVDFDRLGIS</sequence>
<dbReference type="PANTHER" id="PTHR10285">
    <property type="entry name" value="URIDINE KINASE"/>
    <property type="match status" value="1"/>
</dbReference>
<evidence type="ECO:0000256" key="1">
    <source>
        <dbReference type="SAM" id="MobiDB-lite"/>
    </source>
</evidence>
<accession>A0A2T0MKR6</accession>
<feature type="region of interest" description="Disordered" evidence="1">
    <location>
        <begin position="1"/>
        <end position="50"/>
    </location>
</feature>
<dbReference type="NCBIfam" id="NF006743">
    <property type="entry name" value="PRK09270.1-2"/>
    <property type="match status" value="1"/>
</dbReference>
<feature type="compositionally biased region" description="Polar residues" evidence="1">
    <location>
        <begin position="34"/>
        <end position="50"/>
    </location>
</feature>
<evidence type="ECO:0008006" key="4">
    <source>
        <dbReference type="Google" id="ProtNLM"/>
    </source>
</evidence>
<evidence type="ECO:0000313" key="2">
    <source>
        <dbReference type="EMBL" id="PRX58182.1"/>
    </source>
</evidence>
<dbReference type="AlphaFoldDB" id="A0A2T0MKR6"/>
<dbReference type="SUPFAM" id="SSF52540">
    <property type="entry name" value="P-loop containing nucleoside triphosphate hydrolases"/>
    <property type="match status" value="1"/>
</dbReference>
<proteinExistence type="predicted"/>
<comment type="caution">
    <text evidence="2">The sequence shown here is derived from an EMBL/GenBank/DDBJ whole genome shotgun (WGS) entry which is preliminary data.</text>
</comment>
<keyword evidence="3" id="KW-1185">Reference proteome</keyword>
<protein>
    <recommendedName>
        <fullName evidence="4">Pantothenate kinase</fullName>
    </recommendedName>
</protein>
<evidence type="ECO:0000313" key="3">
    <source>
        <dbReference type="Proteomes" id="UP000238312"/>
    </source>
</evidence>
<name>A0A2T0MKR6_9ACTN</name>